<keyword evidence="2" id="KW-1185">Reference proteome</keyword>
<dbReference type="STRING" id="521013.SAMN04488567_2875"/>
<dbReference type="AlphaFoldDB" id="A0A1G7GPW4"/>
<organism evidence="1 2">
    <name type="scientific">Limimaricola pyoseonensis</name>
    <dbReference type="NCBI Taxonomy" id="521013"/>
    <lineage>
        <taxon>Bacteria</taxon>
        <taxon>Pseudomonadati</taxon>
        <taxon>Pseudomonadota</taxon>
        <taxon>Alphaproteobacteria</taxon>
        <taxon>Rhodobacterales</taxon>
        <taxon>Paracoccaceae</taxon>
        <taxon>Limimaricola</taxon>
    </lineage>
</organism>
<accession>A0A1G7GPW4</accession>
<gene>
    <name evidence="1" type="ORF">SAMN04488567_2875</name>
</gene>
<evidence type="ECO:0008006" key="3">
    <source>
        <dbReference type="Google" id="ProtNLM"/>
    </source>
</evidence>
<sequence>MPTTIETILQALEATLASTMSCETGRGGTLPTRVPPSGLLILRDGEPGEPEMTMGPLTWHYEHRAEAEIYLSGDPETRTLRFDALRAALGQAIAADRTLGGLCEWVEAEAASAEDLPVEGGLAISAASFPIRLHYATTDPLG</sequence>
<evidence type="ECO:0000313" key="1">
    <source>
        <dbReference type="EMBL" id="SDE90190.1"/>
    </source>
</evidence>
<reference evidence="2" key="1">
    <citation type="submission" date="2016-10" db="EMBL/GenBank/DDBJ databases">
        <authorList>
            <person name="Varghese N."/>
            <person name="Submissions S."/>
        </authorList>
    </citation>
    <scope>NUCLEOTIDE SEQUENCE [LARGE SCALE GENOMIC DNA]</scope>
    <source>
        <strain evidence="2">DSM 21424</strain>
    </source>
</reference>
<evidence type="ECO:0000313" key="2">
    <source>
        <dbReference type="Proteomes" id="UP000198922"/>
    </source>
</evidence>
<dbReference type="EMBL" id="FNAT01000005">
    <property type="protein sequence ID" value="SDE90190.1"/>
    <property type="molecule type" value="Genomic_DNA"/>
</dbReference>
<dbReference type="RefSeq" id="WP_090113130.1">
    <property type="nucleotide sequence ID" value="NZ_FNAT01000005.1"/>
</dbReference>
<proteinExistence type="predicted"/>
<dbReference type="Proteomes" id="UP000198922">
    <property type="component" value="Unassembled WGS sequence"/>
</dbReference>
<name>A0A1G7GPW4_9RHOB</name>
<dbReference type="OrthoDB" id="7205837at2"/>
<protein>
    <recommendedName>
        <fullName evidence="3">Acyl-CoA transferase</fullName>
    </recommendedName>
</protein>